<accession>A0ACC2TBT6</accession>
<proteinExistence type="predicted"/>
<sequence>MNLRYVKERFFKYSYVQVWKPSLFMWKIALLITLITQTTRGQLIGQTRIAGGRSRQGIPWVASLFFEGKSFCGGALLSSKAVVTAAHCFVGDPSRQKHLTVVLGRGTDEKQKIQAKHVFVHEGFTLELFKYDVAVVRLARPVIVSSYARVARKQDYARAKVVGWGLLEYKGSKPKSMQQANVVIQPDHECLESLKFDPALSFCAKGYQFHETPCSGDSGGPLFMGSNELVGTVSFGKKCYGEAIYARLATFYEWILDRATTSSFQ</sequence>
<dbReference type="Proteomes" id="UP001165960">
    <property type="component" value="Unassembled WGS sequence"/>
</dbReference>
<organism evidence="1 2">
    <name type="scientific">Entomophthora muscae</name>
    <dbReference type="NCBI Taxonomy" id="34485"/>
    <lineage>
        <taxon>Eukaryota</taxon>
        <taxon>Fungi</taxon>
        <taxon>Fungi incertae sedis</taxon>
        <taxon>Zoopagomycota</taxon>
        <taxon>Entomophthoromycotina</taxon>
        <taxon>Entomophthoromycetes</taxon>
        <taxon>Entomophthorales</taxon>
        <taxon>Entomophthoraceae</taxon>
        <taxon>Entomophthora</taxon>
    </lineage>
</organism>
<gene>
    <name evidence="1" type="primary">TMPRSS4_3</name>
    <name evidence="1" type="ORF">DSO57_1031382</name>
</gene>
<keyword evidence="1" id="KW-0812">Transmembrane</keyword>
<evidence type="ECO:0000313" key="2">
    <source>
        <dbReference type="Proteomes" id="UP001165960"/>
    </source>
</evidence>
<keyword evidence="1" id="KW-0645">Protease</keyword>
<keyword evidence="1" id="KW-0378">Hydrolase</keyword>
<evidence type="ECO:0000313" key="1">
    <source>
        <dbReference type="EMBL" id="KAJ9072031.1"/>
    </source>
</evidence>
<comment type="caution">
    <text evidence="1">The sequence shown here is derived from an EMBL/GenBank/DDBJ whole genome shotgun (WGS) entry which is preliminary data.</text>
</comment>
<dbReference type="EMBL" id="QTSX02003065">
    <property type="protein sequence ID" value="KAJ9072031.1"/>
    <property type="molecule type" value="Genomic_DNA"/>
</dbReference>
<keyword evidence="2" id="KW-1185">Reference proteome</keyword>
<name>A0ACC2TBT6_9FUNG</name>
<keyword evidence="1" id="KW-0472">Membrane</keyword>
<reference evidence="1" key="1">
    <citation type="submission" date="2022-04" db="EMBL/GenBank/DDBJ databases">
        <title>Genome of the entomopathogenic fungus Entomophthora muscae.</title>
        <authorList>
            <person name="Elya C."/>
            <person name="Lovett B.R."/>
            <person name="Lee E."/>
            <person name="Macias A.M."/>
            <person name="Hajek A.E."/>
            <person name="De Bivort B.L."/>
            <person name="Kasson M.T."/>
            <person name="De Fine Licht H.H."/>
            <person name="Stajich J.E."/>
        </authorList>
    </citation>
    <scope>NUCLEOTIDE SEQUENCE</scope>
    <source>
        <strain evidence="1">Berkeley</strain>
    </source>
</reference>
<protein>
    <submittedName>
        <fullName evidence="1">Transmembrane protease serine 4</fullName>
    </submittedName>
</protein>